<feature type="coiled-coil region" evidence="1">
    <location>
        <begin position="50"/>
        <end position="87"/>
    </location>
</feature>
<keyword evidence="3" id="KW-1185">Reference proteome</keyword>
<comment type="caution">
    <text evidence="2">The sequence shown here is derived from an EMBL/GenBank/DDBJ whole genome shotgun (WGS) entry which is preliminary data.</text>
</comment>
<name>A0A9W6WSB4_9STRA</name>
<evidence type="ECO:0000256" key="1">
    <source>
        <dbReference type="SAM" id="Coils"/>
    </source>
</evidence>
<evidence type="ECO:0000313" key="2">
    <source>
        <dbReference type="EMBL" id="GMF15743.1"/>
    </source>
</evidence>
<gene>
    <name evidence="2" type="ORF">Pfra01_000054500</name>
</gene>
<dbReference type="EMBL" id="BSXT01000041">
    <property type="protein sequence ID" value="GMF15743.1"/>
    <property type="molecule type" value="Genomic_DNA"/>
</dbReference>
<proteinExistence type="predicted"/>
<protein>
    <submittedName>
        <fullName evidence="2">Unnamed protein product</fullName>
    </submittedName>
</protein>
<keyword evidence="1" id="KW-0175">Coiled coil</keyword>
<organism evidence="2 3">
    <name type="scientific">Phytophthora fragariaefolia</name>
    <dbReference type="NCBI Taxonomy" id="1490495"/>
    <lineage>
        <taxon>Eukaryota</taxon>
        <taxon>Sar</taxon>
        <taxon>Stramenopiles</taxon>
        <taxon>Oomycota</taxon>
        <taxon>Peronosporomycetes</taxon>
        <taxon>Peronosporales</taxon>
        <taxon>Peronosporaceae</taxon>
        <taxon>Phytophthora</taxon>
    </lineage>
</organism>
<dbReference type="Proteomes" id="UP001165121">
    <property type="component" value="Unassembled WGS sequence"/>
</dbReference>
<dbReference type="OrthoDB" id="10482131at2759"/>
<dbReference type="GO" id="GO:0000712">
    <property type="term" value="P:resolution of meiotic recombination intermediates"/>
    <property type="evidence" value="ECO:0007669"/>
    <property type="project" value="TreeGrafter"/>
</dbReference>
<evidence type="ECO:0000313" key="3">
    <source>
        <dbReference type="Proteomes" id="UP001165121"/>
    </source>
</evidence>
<accession>A0A9W6WSB4</accession>
<dbReference type="GO" id="GO:0033557">
    <property type="term" value="C:Slx1-Slx4 complex"/>
    <property type="evidence" value="ECO:0007669"/>
    <property type="project" value="TreeGrafter"/>
</dbReference>
<dbReference type="PANTHER" id="PTHR21541:SF3">
    <property type="entry name" value="STRUCTURE-SPECIFIC ENDONUCLEASE SUBUNIT SLX4"/>
    <property type="match status" value="1"/>
</dbReference>
<dbReference type="AlphaFoldDB" id="A0A9W6WSB4"/>
<dbReference type="PANTHER" id="PTHR21541">
    <property type="entry name" value="BTB POZ DOMAIN CONTAINING 12"/>
    <property type="match status" value="1"/>
</dbReference>
<reference evidence="2" key="1">
    <citation type="submission" date="2023-04" db="EMBL/GenBank/DDBJ databases">
        <title>Phytophthora fragariaefolia NBRC 109709.</title>
        <authorList>
            <person name="Ichikawa N."/>
            <person name="Sato H."/>
            <person name="Tonouchi N."/>
        </authorList>
    </citation>
    <scope>NUCLEOTIDE SEQUENCE</scope>
    <source>
        <strain evidence="2">NBRC 109709</strain>
    </source>
</reference>
<sequence length="193" mass="21295">MARWGAAQRELHLNACLDAAAARRVECPTCGEELTHCDEHQRSQHVNRCLDRAEAEEKQAALAVQSVDEEEDDDDEMQTQVAQLTQVQEVELTLDAEDEPDGYDSERECGYVCKICGADMTEIDLTRRIRHVKQCGQKFGVRPGDMAEVEQAETIAARLENKAEGRSAPNAFAVMMQSSWGKAPPAASIGMAT</sequence>